<dbReference type="InterPro" id="IPR050541">
    <property type="entry name" value="LRR_TM_domain-containing"/>
</dbReference>
<dbReference type="PROSITE" id="PS51450">
    <property type="entry name" value="LRR"/>
    <property type="match status" value="1"/>
</dbReference>
<dbReference type="InterPro" id="IPR001611">
    <property type="entry name" value="Leu-rich_rpt"/>
</dbReference>
<dbReference type="EMBL" id="CAXKWB010022579">
    <property type="protein sequence ID" value="CAL4124438.1"/>
    <property type="molecule type" value="Genomic_DNA"/>
</dbReference>
<keyword evidence="2" id="KW-0732">Signal</keyword>
<comment type="caution">
    <text evidence="4">The sequence shown here is derived from an EMBL/GenBank/DDBJ whole genome shotgun (WGS) entry which is preliminary data.</text>
</comment>
<evidence type="ECO:0000256" key="1">
    <source>
        <dbReference type="ARBA" id="ARBA00022614"/>
    </source>
</evidence>
<sequence>MSFYIYNMITYFVVLIFFQQSLLLVNSIELNNKLLHPLPSYEVGIKTSNLQRSVDKENNPETIKSPPRDTLCPASEDISPCVCIGEYSPLSMDCSNVTTEYQLRRIFTSHFPVTHFYMFNTFESPLTVLESGVFGEVTFTHFKMEYGSLIQVENGALDNMYDTLEELWLVENHIEVFPFEAIESFTKLKILSIQNNWEHMSVLPVMVSGSLIELYLGKLTLGAVPVDAFQGLPMIERIYLYSDKIPSIESGTFSHLTHLRVLDLSGNLLTHIPTEFVHSSDGLNNLTSIRLSNNQIEAVEAKAFDAVAGVGIHLFGNNIATIDEEVWKPLFEVGLELDLSSNPLLCGCDIAWVVRNPGYLVQIKRAVKCADGVYLHDLDPHMFNDC</sequence>
<accession>A0AAV2RK72</accession>
<dbReference type="Gene3D" id="3.80.10.10">
    <property type="entry name" value="Ribonuclease Inhibitor"/>
    <property type="match status" value="2"/>
</dbReference>
<evidence type="ECO:0000256" key="3">
    <source>
        <dbReference type="ARBA" id="ARBA00022737"/>
    </source>
</evidence>
<name>A0AAV2RK72_MEGNR</name>
<organism evidence="4 5">
    <name type="scientific">Meganyctiphanes norvegica</name>
    <name type="common">Northern krill</name>
    <name type="synonym">Thysanopoda norvegica</name>
    <dbReference type="NCBI Taxonomy" id="48144"/>
    <lineage>
        <taxon>Eukaryota</taxon>
        <taxon>Metazoa</taxon>
        <taxon>Ecdysozoa</taxon>
        <taxon>Arthropoda</taxon>
        <taxon>Crustacea</taxon>
        <taxon>Multicrustacea</taxon>
        <taxon>Malacostraca</taxon>
        <taxon>Eumalacostraca</taxon>
        <taxon>Eucarida</taxon>
        <taxon>Euphausiacea</taxon>
        <taxon>Euphausiidae</taxon>
        <taxon>Meganyctiphanes</taxon>
    </lineage>
</organism>
<evidence type="ECO:0000313" key="4">
    <source>
        <dbReference type="EMBL" id="CAL4124438.1"/>
    </source>
</evidence>
<dbReference type="Proteomes" id="UP001497623">
    <property type="component" value="Unassembled WGS sequence"/>
</dbReference>
<dbReference type="AlphaFoldDB" id="A0AAV2RK72"/>
<keyword evidence="1" id="KW-0433">Leucine-rich repeat</keyword>
<dbReference type="PANTHER" id="PTHR24369:SF210">
    <property type="entry name" value="CHAOPTIN-RELATED"/>
    <property type="match status" value="1"/>
</dbReference>
<dbReference type="InterPro" id="IPR003591">
    <property type="entry name" value="Leu-rich_rpt_typical-subtyp"/>
</dbReference>
<dbReference type="GO" id="GO:0005886">
    <property type="term" value="C:plasma membrane"/>
    <property type="evidence" value="ECO:0007669"/>
    <property type="project" value="TreeGrafter"/>
</dbReference>
<reference evidence="4 5" key="1">
    <citation type="submission" date="2024-05" db="EMBL/GenBank/DDBJ databases">
        <authorList>
            <person name="Wallberg A."/>
        </authorList>
    </citation>
    <scope>NUCLEOTIDE SEQUENCE [LARGE SCALE GENOMIC DNA]</scope>
</reference>
<keyword evidence="3" id="KW-0677">Repeat</keyword>
<keyword evidence="5" id="KW-1185">Reference proteome</keyword>
<protein>
    <recommendedName>
        <fullName evidence="6">Oplophorus-luciferin 2-monooxygenase non-catalytic subunit</fullName>
    </recommendedName>
</protein>
<dbReference type="InterPro" id="IPR032675">
    <property type="entry name" value="LRR_dom_sf"/>
</dbReference>
<evidence type="ECO:0000313" key="5">
    <source>
        <dbReference type="Proteomes" id="UP001497623"/>
    </source>
</evidence>
<evidence type="ECO:0000256" key="2">
    <source>
        <dbReference type="ARBA" id="ARBA00022729"/>
    </source>
</evidence>
<gene>
    <name evidence="4" type="ORF">MNOR_LOCUS24514</name>
</gene>
<dbReference type="SMART" id="SM00369">
    <property type="entry name" value="LRR_TYP"/>
    <property type="match status" value="3"/>
</dbReference>
<dbReference type="SUPFAM" id="SSF52058">
    <property type="entry name" value="L domain-like"/>
    <property type="match status" value="1"/>
</dbReference>
<dbReference type="PANTHER" id="PTHR24369">
    <property type="entry name" value="ANTIGEN BSP, PUTATIVE-RELATED"/>
    <property type="match status" value="1"/>
</dbReference>
<evidence type="ECO:0008006" key="6">
    <source>
        <dbReference type="Google" id="ProtNLM"/>
    </source>
</evidence>
<proteinExistence type="predicted"/>
<dbReference type="Pfam" id="PF13855">
    <property type="entry name" value="LRR_8"/>
    <property type="match status" value="1"/>
</dbReference>